<dbReference type="OMA" id="TESVWIE"/>
<keyword evidence="2" id="KW-1185">Reference proteome</keyword>
<sequence length="193" mass="21803">MVKNEAEMNWDALREHYSLQPLHVKHASECTALQLKQEGEWAAIHQKHTLHEEVIEVSLTPLSPSTTTRHAFEAAAMAKVWEFRTKALAQQHAHELTALQEKQAFAIVALAEKEAFEKTALAEKHKHERSGNGAPANGARQLLQSQEVEALQKQQMDERMALQLRQKTELEAATESVWIEHAVEDFLSKDASL</sequence>
<reference evidence="1 2" key="1">
    <citation type="submission" date="2012-04" db="EMBL/GenBank/DDBJ databases">
        <title>The Genome Sequence of Saprolegnia declina VS20.</title>
        <authorList>
            <consortium name="The Broad Institute Genome Sequencing Platform"/>
            <person name="Russ C."/>
            <person name="Nusbaum C."/>
            <person name="Tyler B."/>
            <person name="van West P."/>
            <person name="Dieguez-Uribeondo J."/>
            <person name="de Bruijn I."/>
            <person name="Tripathy S."/>
            <person name="Jiang R."/>
            <person name="Young S.K."/>
            <person name="Zeng Q."/>
            <person name="Gargeya S."/>
            <person name="Fitzgerald M."/>
            <person name="Haas B."/>
            <person name="Abouelleil A."/>
            <person name="Alvarado L."/>
            <person name="Arachchi H.M."/>
            <person name="Berlin A."/>
            <person name="Chapman S.B."/>
            <person name="Goldberg J."/>
            <person name="Griggs A."/>
            <person name="Gujja S."/>
            <person name="Hansen M."/>
            <person name="Howarth C."/>
            <person name="Imamovic A."/>
            <person name="Larimer J."/>
            <person name="McCowen C."/>
            <person name="Montmayeur A."/>
            <person name="Murphy C."/>
            <person name="Neiman D."/>
            <person name="Pearson M."/>
            <person name="Priest M."/>
            <person name="Roberts A."/>
            <person name="Saif S."/>
            <person name="Shea T."/>
            <person name="Sisk P."/>
            <person name="Sykes S."/>
            <person name="Wortman J."/>
            <person name="Nusbaum C."/>
            <person name="Birren B."/>
        </authorList>
    </citation>
    <scope>NUCLEOTIDE SEQUENCE [LARGE SCALE GENOMIC DNA]</scope>
    <source>
        <strain evidence="1 2">VS20</strain>
    </source>
</reference>
<dbReference type="InParanoid" id="T0RCE7"/>
<dbReference type="AlphaFoldDB" id="T0RCE7"/>
<protein>
    <submittedName>
        <fullName evidence="1">Uncharacterized protein</fullName>
    </submittedName>
</protein>
<dbReference type="EMBL" id="JH767180">
    <property type="protein sequence ID" value="EQC29893.1"/>
    <property type="molecule type" value="Genomic_DNA"/>
</dbReference>
<dbReference type="GeneID" id="19953164"/>
<evidence type="ECO:0000313" key="2">
    <source>
        <dbReference type="Proteomes" id="UP000030762"/>
    </source>
</evidence>
<dbReference type="Proteomes" id="UP000030762">
    <property type="component" value="Unassembled WGS sequence"/>
</dbReference>
<dbReference type="OrthoDB" id="74593at2759"/>
<dbReference type="RefSeq" id="XP_008616732.1">
    <property type="nucleotide sequence ID" value="XM_008618510.1"/>
</dbReference>
<accession>T0RCE7</accession>
<dbReference type="VEuPathDB" id="FungiDB:SDRG_12437"/>
<name>T0RCE7_SAPDV</name>
<gene>
    <name evidence="1" type="ORF">SDRG_12437</name>
</gene>
<organism evidence="1 2">
    <name type="scientific">Saprolegnia diclina (strain VS20)</name>
    <dbReference type="NCBI Taxonomy" id="1156394"/>
    <lineage>
        <taxon>Eukaryota</taxon>
        <taxon>Sar</taxon>
        <taxon>Stramenopiles</taxon>
        <taxon>Oomycota</taxon>
        <taxon>Saprolegniomycetes</taxon>
        <taxon>Saprolegniales</taxon>
        <taxon>Saprolegniaceae</taxon>
        <taxon>Saprolegnia</taxon>
    </lineage>
</organism>
<evidence type="ECO:0000313" key="1">
    <source>
        <dbReference type="EMBL" id="EQC29893.1"/>
    </source>
</evidence>
<proteinExistence type="predicted"/>